<reference evidence="2" key="1">
    <citation type="submission" date="2022-07" db="EMBL/GenBank/DDBJ databases">
        <authorList>
            <person name="Macas J."/>
            <person name="Novak P."/>
            <person name="Neumann P."/>
        </authorList>
    </citation>
    <scope>NUCLEOTIDE SEQUENCE</scope>
</reference>
<dbReference type="EMBL" id="CAMAPF010000011">
    <property type="protein sequence ID" value="CAH9064509.1"/>
    <property type="molecule type" value="Genomic_DNA"/>
</dbReference>
<dbReference type="PANTHER" id="PTHR34570:SF12">
    <property type="entry name" value="EXPRESSED PROTEIN"/>
    <property type="match status" value="1"/>
</dbReference>
<feature type="compositionally biased region" description="Low complexity" evidence="1">
    <location>
        <begin position="85"/>
        <end position="97"/>
    </location>
</feature>
<comment type="caution">
    <text evidence="2">The sequence shown here is derived from an EMBL/GenBank/DDBJ whole genome shotgun (WGS) entry which is preliminary data.</text>
</comment>
<accession>A0AAV0C5W1</accession>
<sequence length="143" mass="16515">MGRAAGGDEQTALLHRHSSIALLQERFRQLERAKEIRQERELSRSGLPSSYHHHHHHSRHIDDRTTYYERSQTEFLFPPPPPAKPSSSSSSKLPLSLWPADSSPTAEEMRRINDVNLTPPWVMAKYDHLYHTYSPDVDTSLHL</sequence>
<name>A0AAV0C5W1_9ASTE</name>
<feature type="compositionally biased region" description="Basic and acidic residues" evidence="1">
    <location>
        <begin position="34"/>
        <end position="43"/>
    </location>
</feature>
<protein>
    <submittedName>
        <fullName evidence="2">Uncharacterized protein</fullName>
    </submittedName>
</protein>
<organism evidence="2 3">
    <name type="scientific">Cuscuta epithymum</name>
    <dbReference type="NCBI Taxonomy" id="186058"/>
    <lineage>
        <taxon>Eukaryota</taxon>
        <taxon>Viridiplantae</taxon>
        <taxon>Streptophyta</taxon>
        <taxon>Embryophyta</taxon>
        <taxon>Tracheophyta</taxon>
        <taxon>Spermatophyta</taxon>
        <taxon>Magnoliopsida</taxon>
        <taxon>eudicotyledons</taxon>
        <taxon>Gunneridae</taxon>
        <taxon>Pentapetalae</taxon>
        <taxon>asterids</taxon>
        <taxon>lamiids</taxon>
        <taxon>Solanales</taxon>
        <taxon>Convolvulaceae</taxon>
        <taxon>Cuscuteae</taxon>
        <taxon>Cuscuta</taxon>
        <taxon>Cuscuta subgen. Cuscuta</taxon>
    </lineage>
</organism>
<evidence type="ECO:0000313" key="2">
    <source>
        <dbReference type="EMBL" id="CAH9064509.1"/>
    </source>
</evidence>
<keyword evidence="3" id="KW-1185">Reference proteome</keyword>
<dbReference type="PANTHER" id="PTHR34570">
    <property type="entry name" value="OS03G0593100 PROTEIN"/>
    <property type="match status" value="1"/>
</dbReference>
<evidence type="ECO:0000313" key="3">
    <source>
        <dbReference type="Proteomes" id="UP001152523"/>
    </source>
</evidence>
<dbReference type="AlphaFoldDB" id="A0AAV0C5W1"/>
<feature type="region of interest" description="Disordered" evidence="1">
    <location>
        <begin position="34"/>
        <end position="107"/>
    </location>
</feature>
<dbReference type="Proteomes" id="UP001152523">
    <property type="component" value="Unassembled WGS sequence"/>
</dbReference>
<evidence type="ECO:0000256" key="1">
    <source>
        <dbReference type="SAM" id="MobiDB-lite"/>
    </source>
</evidence>
<proteinExistence type="predicted"/>
<gene>
    <name evidence="2" type="ORF">CEPIT_LOCUS2128</name>
</gene>